<comment type="caution">
    <text evidence="2">The sequence shown here is derived from an EMBL/GenBank/DDBJ whole genome shotgun (WGS) entry which is preliminary data.</text>
</comment>
<reference evidence="2 3" key="1">
    <citation type="submission" date="2017-07" db="EMBL/GenBank/DDBJ databases">
        <title>Genome sequencing and assembly of Paenibacillus rigui.</title>
        <authorList>
            <person name="Mayilraj S."/>
        </authorList>
    </citation>
    <scope>NUCLEOTIDE SEQUENCE [LARGE SCALE GENOMIC DNA]</scope>
    <source>
        <strain evidence="2 3">JCM 16352</strain>
    </source>
</reference>
<keyword evidence="3" id="KW-1185">Reference proteome</keyword>
<dbReference type="RefSeq" id="WP_094017868.1">
    <property type="nucleotide sequence ID" value="NZ_NMQW01000049.1"/>
</dbReference>
<organism evidence="2 3">
    <name type="scientific">Paenibacillus rigui</name>
    <dbReference type="NCBI Taxonomy" id="554312"/>
    <lineage>
        <taxon>Bacteria</taxon>
        <taxon>Bacillati</taxon>
        <taxon>Bacillota</taxon>
        <taxon>Bacilli</taxon>
        <taxon>Bacillales</taxon>
        <taxon>Paenibacillaceae</taxon>
        <taxon>Paenibacillus</taxon>
    </lineage>
</organism>
<dbReference type="OrthoDB" id="2721202at2"/>
<evidence type="ECO:0000313" key="2">
    <source>
        <dbReference type="EMBL" id="OXM83276.1"/>
    </source>
</evidence>
<dbReference type="EMBL" id="NMQW01000049">
    <property type="protein sequence ID" value="OXM83276.1"/>
    <property type="molecule type" value="Genomic_DNA"/>
</dbReference>
<accession>A0A229UIP4</accession>
<proteinExistence type="predicted"/>
<keyword evidence="1" id="KW-1133">Transmembrane helix</keyword>
<keyword evidence="1" id="KW-0812">Transmembrane</keyword>
<dbReference type="Proteomes" id="UP000215509">
    <property type="component" value="Unassembled WGS sequence"/>
</dbReference>
<evidence type="ECO:0000313" key="3">
    <source>
        <dbReference type="Proteomes" id="UP000215509"/>
    </source>
</evidence>
<feature type="transmembrane region" description="Helical" evidence="1">
    <location>
        <begin position="6"/>
        <end position="25"/>
    </location>
</feature>
<name>A0A229UIP4_9BACL</name>
<evidence type="ECO:0000256" key="1">
    <source>
        <dbReference type="SAM" id="Phobius"/>
    </source>
</evidence>
<gene>
    <name evidence="2" type="ORF">CF651_26475</name>
</gene>
<dbReference type="AlphaFoldDB" id="A0A229UIP4"/>
<protein>
    <submittedName>
        <fullName evidence="2">Uncharacterized protein</fullName>
    </submittedName>
</protein>
<keyword evidence="1" id="KW-0472">Membrane</keyword>
<sequence>MIKKVLVVLGVILIIFVCLLYVLIFHPKFIDKKKNWSEFKYNNYVEYTYSYFDGKQRIPILAKKGQHINIEYTYYGDGGIGFTVINPNNRFVEISRKGSRVTIFTEMDGEYQIELTGNDMSNGSIQLRWTIE</sequence>